<dbReference type="AlphaFoldDB" id="X1QNR8"/>
<proteinExistence type="predicted"/>
<evidence type="ECO:0000313" key="1">
    <source>
        <dbReference type="EMBL" id="GAI70182.1"/>
    </source>
</evidence>
<dbReference type="GO" id="GO:0003676">
    <property type="term" value="F:nucleic acid binding"/>
    <property type="evidence" value="ECO:0007669"/>
    <property type="project" value="InterPro"/>
</dbReference>
<dbReference type="InterPro" id="IPR036397">
    <property type="entry name" value="RNaseH_sf"/>
</dbReference>
<reference evidence="1" key="1">
    <citation type="journal article" date="2014" name="Front. Microbiol.">
        <title>High frequency of phylogenetically diverse reductive dehalogenase-homologous genes in deep subseafloor sedimentary metagenomes.</title>
        <authorList>
            <person name="Kawai M."/>
            <person name="Futagami T."/>
            <person name="Toyoda A."/>
            <person name="Takaki Y."/>
            <person name="Nishi S."/>
            <person name="Hori S."/>
            <person name="Arai W."/>
            <person name="Tsubouchi T."/>
            <person name="Morono Y."/>
            <person name="Uchiyama I."/>
            <person name="Ito T."/>
            <person name="Fujiyama A."/>
            <person name="Inagaki F."/>
            <person name="Takami H."/>
        </authorList>
    </citation>
    <scope>NUCLEOTIDE SEQUENCE</scope>
    <source>
        <strain evidence="1">Expedition CK06-06</strain>
    </source>
</reference>
<name>X1QNR8_9ZZZZ</name>
<dbReference type="InterPro" id="IPR012337">
    <property type="entry name" value="RNaseH-like_sf"/>
</dbReference>
<feature type="non-terminal residue" evidence="1">
    <location>
        <position position="196"/>
    </location>
</feature>
<sequence>MSSIARKAHALRREKTMAIPRHFVFVDTETRVVKDKDGNMKQYFKLGWLCYYSRAYDKHIEKQEWFYIDTISSFWDFVFAHCHSTQRLWVIARNVVFDFTILRGWENLRKEGYKLKFFHNNGVSAIVTVRKGNKSIVFLDSMNWFPESLAKTGERLGIPKMKIDFETCTKHELSNYCRNDVLIDFENFRQFIRFLV</sequence>
<dbReference type="SUPFAM" id="SSF53098">
    <property type="entry name" value="Ribonuclease H-like"/>
    <property type="match status" value="1"/>
</dbReference>
<comment type="caution">
    <text evidence="1">The sequence shown here is derived from an EMBL/GenBank/DDBJ whole genome shotgun (WGS) entry which is preliminary data.</text>
</comment>
<accession>X1QNR8</accession>
<gene>
    <name evidence="1" type="ORF">S12H4_09220</name>
</gene>
<protein>
    <submittedName>
        <fullName evidence="1">Uncharacterized protein</fullName>
    </submittedName>
</protein>
<dbReference type="EMBL" id="BARW01003701">
    <property type="protein sequence ID" value="GAI70182.1"/>
    <property type="molecule type" value="Genomic_DNA"/>
</dbReference>
<organism evidence="1">
    <name type="scientific">marine sediment metagenome</name>
    <dbReference type="NCBI Taxonomy" id="412755"/>
    <lineage>
        <taxon>unclassified sequences</taxon>
        <taxon>metagenomes</taxon>
        <taxon>ecological metagenomes</taxon>
    </lineage>
</organism>
<dbReference type="Gene3D" id="3.30.420.10">
    <property type="entry name" value="Ribonuclease H-like superfamily/Ribonuclease H"/>
    <property type="match status" value="1"/>
</dbReference>